<name>A0AAV1PYA8_SCOSC</name>
<keyword evidence="13" id="KW-1185">Reference proteome</keyword>
<evidence type="ECO:0000313" key="12">
    <source>
        <dbReference type="EMBL" id="CAK6976205.1"/>
    </source>
</evidence>
<feature type="region of interest" description="Disordered" evidence="10">
    <location>
        <begin position="339"/>
        <end position="371"/>
    </location>
</feature>
<feature type="compositionally biased region" description="Polar residues" evidence="10">
    <location>
        <begin position="361"/>
        <end position="371"/>
    </location>
</feature>
<keyword evidence="2" id="KW-0963">Cytoplasm</keyword>
<feature type="region of interest" description="Disordered" evidence="10">
    <location>
        <begin position="406"/>
        <end position="429"/>
    </location>
</feature>
<evidence type="ECO:0000256" key="6">
    <source>
        <dbReference type="ARBA" id="ARBA00023054"/>
    </source>
</evidence>
<dbReference type="Gene3D" id="3.10.390.10">
    <property type="entry name" value="SAND domain-like"/>
    <property type="match status" value="1"/>
</dbReference>
<keyword evidence="9" id="KW-0539">Nucleus</keyword>
<evidence type="ECO:0000256" key="1">
    <source>
        <dbReference type="ARBA" id="ARBA00004496"/>
    </source>
</evidence>
<dbReference type="Proteomes" id="UP001314229">
    <property type="component" value="Unassembled WGS sequence"/>
</dbReference>
<evidence type="ECO:0000256" key="3">
    <source>
        <dbReference type="ARBA" id="ARBA00022723"/>
    </source>
</evidence>
<proteinExistence type="predicted"/>
<gene>
    <name evidence="12" type="ORF">FSCOSCO3_A024117</name>
</gene>
<feature type="region of interest" description="Disordered" evidence="10">
    <location>
        <begin position="1"/>
        <end position="27"/>
    </location>
</feature>
<feature type="compositionally biased region" description="Basic residues" evidence="10">
    <location>
        <begin position="348"/>
        <end position="360"/>
    </location>
</feature>
<evidence type="ECO:0000256" key="7">
    <source>
        <dbReference type="ARBA" id="ARBA00023125"/>
    </source>
</evidence>
<dbReference type="Pfam" id="PF25892">
    <property type="entry name" value="Spe-44"/>
    <property type="match status" value="1"/>
</dbReference>
<dbReference type="GO" id="GO:0006357">
    <property type="term" value="P:regulation of transcription by RNA polymerase II"/>
    <property type="evidence" value="ECO:0007669"/>
    <property type="project" value="TreeGrafter"/>
</dbReference>
<dbReference type="Pfam" id="PF01342">
    <property type="entry name" value="SAND"/>
    <property type="match status" value="1"/>
</dbReference>
<dbReference type="AlphaFoldDB" id="A0AAV1PYA8"/>
<dbReference type="FunFam" id="3.10.390.10:FF:000003">
    <property type="entry name" value="glucocorticoid modulatory element-binding protein 1 isoform X2"/>
    <property type="match status" value="1"/>
</dbReference>
<feature type="domain" description="SAND" evidence="11">
    <location>
        <begin position="63"/>
        <end position="146"/>
    </location>
</feature>
<keyword evidence="3" id="KW-0479">Metal-binding</keyword>
<protein>
    <submittedName>
        <fullName evidence="12">Glucocorticoid modulatory element-binding protein 1-like</fullName>
    </submittedName>
</protein>
<keyword evidence="5" id="KW-0805">Transcription regulation</keyword>
<keyword evidence="4" id="KW-0862">Zinc</keyword>
<dbReference type="GO" id="GO:0005634">
    <property type="term" value="C:nucleus"/>
    <property type="evidence" value="ECO:0007669"/>
    <property type="project" value="TreeGrafter"/>
</dbReference>
<evidence type="ECO:0000259" key="11">
    <source>
        <dbReference type="PROSITE" id="PS50864"/>
    </source>
</evidence>
<evidence type="ECO:0000256" key="9">
    <source>
        <dbReference type="ARBA" id="ARBA00023242"/>
    </source>
</evidence>
<evidence type="ECO:0000256" key="5">
    <source>
        <dbReference type="ARBA" id="ARBA00023015"/>
    </source>
</evidence>
<accession>A0AAV1PYA8</accession>
<dbReference type="EMBL" id="CAWUFR010000338">
    <property type="protein sequence ID" value="CAK6976205.1"/>
    <property type="molecule type" value="Genomic_DNA"/>
</dbReference>
<evidence type="ECO:0000256" key="10">
    <source>
        <dbReference type="SAM" id="MobiDB-lite"/>
    </source>
</evidence>
<evidence type="ECO:0000256" key="8">
    <source>
        <dbReference type="ARBA" id="ARBA00023163"/>
    </source>
</evidence>
<evidence type="ECO:0000313" key="13">
    <source>
        <dbReference type="Proteomes" id="UP001314229"/>
    </source>
</evidence>
<evidence type="ECO:0000256" key="2">
    <source>
        <dbReference type="ARBA" id="ARBA00022490"/>
    </source>
</evidence>
<evidence type="ECO:0000256" key="4">
    <source>
        <dbReference type="ARBA" id="ARBA00022833"/>
    </source>
</evidence>
<dbReference type="PROSITE" id="PS50864">
    <property type="entry name" value="SAND"/>
    <property type="match status" value="1"/>
</dbReference>
<dbReference type="SMART" id="SM00258">
    <property type="entry name" value="SAND"/>
    <property type="match status" value="1"/>
</dbReference>
<dbReference type="GO" id="GO:0046872">
    <property type="term" value="F:metal ion binding"/>
    <property type="evidence" value="ECO:0007669"/>
    <property type="project" value="UniProtKB-KW"/>
</dbReference>
<keyword evidence="6" id="KW-0175">Coiled coil</keyword>
<reference evidence="12 13" key="1">
    <citation type="submission" date="2024-01" db="EMBL/GenBank/DDBJ databases">
        <authorList>
            <person name="Alioto T."/>
            <person name="Alioto T."/>
            <person name="Gomez Garrido J."/>
        </authorList>
    </citation>
    <scope>NUCLEOTIDE SEQUENCE [LARGE SCALE GENOMIC DNA]</scope>
</reference>
<sequence>MADAEVTVSSGDLMMVKEEEGESSGNNHKTQVILHLQPILHGVNDDIVDTGTTVLAIETHHDESQAEGEAIEYGYPITCGESRAVLLFKKFVCPGINVRCVKFNDQLISPKQFVHLAGKATLKDWKRAIRLGGVMLRKMMDSGQIDFYQHDTVCSNTCRSTKFDVLINSTRLPPGTSVQPSPSCLALDPLGGQVPPLTGEVVHDAAEEKEPSEDKFCTTAEWSPGLARPVNPTTANGHAAKRKRADIPDGILSLWKGVSDSGLMRDVLSSLQTELLATLKGVEVRSKKANLQETDAVILNSLCEMFGLLDSVKQALDQRRSQNEENKFRDELDEIFEERRKQGSVKNTSHKHLKHLRPQRHNPSSSQTQNLLSPVISSPMIQPLSVLGLSAASYTQLTINSQQFPHISASSGQRHHAAAGRTERDDQSATLEMEHELCETGNRKKVHKLGKDLVKREETSGIHKEHGQRTIIVQEGPHLRSEVVEERESLHDTKKLVLGKKASKKYKIK</sequence>
<dbReference type="PANTHER" id="PTHR10417">
    <property type="entry name" value="GLUCOCORTICOID MODULATORY ELEMENT-BINDING PROTEIN"/>
    <property type="match status" value="1"/>
</dbReference>
<dbReference type="InterPro" id="IPR059099">
    <property type="entry name" value="GMEB1/2/Spe-44_dom"/>
</dbReference>
<dbReference type="SUPFAM" id="SSF63763">
    <property type="entry name" value="SAND domain-like"/>
    <property type="match status" value="1"/>
</dbReference>
<organism evidence="12 13">
    <name type="scientific">Scomber scombrus</name>
    <name type="common">Atlantic mackerel</name>
    <name type="synonym">Scomber vernalis</name>
    <dbReference type="NCBI Taxonomy" id="13677"/>
    <lineage>
        <taxon>Eukaryota</taxon>
        <taxon>Metazoa</taxon>
        <taxon>Chordata</taxon>
        <taxon>Craniata</taxon>
        <taxon>Vertebrata</taxon>
        <taxon>Euteleostomi</taxon>
        <taxon>Actinopterygii</taxon>
        <taxon>Neopterygii</taxon>
        <taxon>Teleostei</taxon>
        <taxon>Neoteleostei</taxon>
        <taxon>Acanthomorphata</taxon>
        <taxon>Pelagiaria</taxon>
        <taxon>Scombriformes</taxon>
        <taxon>Scombridae</taxon>
        <taxon>Scomber</taxon>
    </lineage>
</organism>
<dbReference type="InterPro" id="IPR010919">
    <property type="entry name" value="SAND-like_dom_sf"/>
</dbReference>
<dbReference type="InterPro" id="IPR000770">
    <property type="entry name" value="SAND_dom"/>
</dbReference>
<dbReference type="GO" id="GO:0000978">
    <property type="term" value="F:RNA polymerase II cis-regulatory region sequence-specific DNA binding"/>
    <property type="evidence" value="ECO:0007669"/>
    <property type="project" value="TreeGrafter"/>
</dbReference>
<keyword evidence="7" id="KW-0238">DNA-binding</keyword>
<keyword evidence="8" id="KW-0804">Transcription</keyword>
<dbReference type="PANTHER" id="PTHR10417:SF3">
    <property type="entry name" value="GLUCOCORTICOID MODULATORY ELEMENT-BINDING PROTEIN 1"/>
    <property type="match status" value="1"/>
</dbReference>
<dbReference type="GO" id="GO:0005737">
    <property type="term" value="C:cytoplasm"/>
    <property type="evidence" value="ECO:0007669"/>
    <property type="project" value="UniProtKB-SubCell"/>
</dbReference>
<comment type="subcellular location">
    <subcellularLocation>
        <location evidence="1">Cytoplasm</location>
    </subcellularLocation>
</comment>
<comment type="caution">
    <text evidence="12">The sequence shown here is derived from an EMBL/GenBank/DDBJ whole genome shotgun (WGS) entry which is preliminary data.</text>
</comment>